<keyword evidence="1" id="KW-1133">Transmembrane helix</keyword>
<name>A0ABU2G3M9_9EURY</name>
<dbReference type="RefSeq" id="WP_310929278.1">
    <property type="nucleotide sequence ID" value="NZ_JAMQOQ010000003.1"/>
</dbReference>
<feature type="transmembrane region" description="Helical" evidence="1">
    <location>
        <begin position="21"/>
        <end position="38"/>
    </location>
</feature>
<dbReference type="PANTHER" id="PTHR43471">
    <property type="entry name" value="ABC TRANSPORTER PERMEASE"/>
    <property type="match status" value="1"/>
</dbReference>
<feature type="transmembrane region" description="Helical" evidence="1">
    <location>
        <begin position="101"/>
        <end position="123"/>
    </location>
</feature>
<accession>A0ABU2G3M9</accession>
<keyword evidence="1" id="KW-0812">Transmembrane</keyword>
<comment type="caution">
    <text evidence="2">The sequence shown here is derived from an EMBL/GenBank/DDBJ whole genome shotgun (WGS) entry which is preliminary data.</text>
</comment>
<evidence type="ECO:0000256" key="1">
    <source>
        <dbReference type="SAM" id="Phobius"/>
    </source>
</evidence>
<keyword evidence="3" id="KW-1185">Reference proteome</keyword>
<sequence>MQWPLLARTEFQLLVRSKGQWLLFPAILLLGLLIGTPQPEVAEAIGATAVIAGFQIPVAVFGGFGGLLVSYRAVSHGRESGRILLIGSLPFARWEIVVGKVVGRAVAVAVPTLLAVVVGYGIGALSGRVASPVVLVGFLALSFCYLLVTVGIGVSLSTVSKSSRPAVAGIIVYFLTLTIAWVDLVSPVLYRELTGRSITPIHPPADVGLFLLQRSTPYGAFSVASNWLFDVGNSSASFNSVVLQSLPRINTNALLVSDAFGPAVPSILTEPIAVLILSIWLILPLLSGIVLFSRVDFV</sequence>
<feature type="transmembrane region" description="Helical" evidence="1">
    <location>
        <begin position="129"/>
        <end position="154"/>
    </location>
</feature>
<dbReference type="Proteomes" id="UP001254813">
    <property type="component" value="Unassembled WGS sequence"/>
</dbReference>
<proteinExistence type="predicted"/>
<protein>
    <submittedName>
        <fullName evidence="2">ABC transporter permease</fullName>
    </submittedName>
</protein>
<dbReference type="EMBL" id="JAMQOQ010000003">
    <property type="protein sequence ID" value="MDS0295397.1"/>
    <property type="molecule type" value="Genomic_DNA"/>
</dbReference>
<feature type="transmembrane region" description="Helical" evidence="1">
    <location>
        <begin position="166"/>
        <end position="190"/>
    </location>
</feature>
<evidence type="ECO:0000313" key="3">
    <source>
        <dbReference type="Proteomes" id="UP001254813"/>
    </source>
</evidence>
<dbReference type="Pfam" id="PF12679">
    <property type="entry name" value="ABC2_membrane_2"/>
    <property type="match status" value="1"/>
</dbReference>
<keyword evidence="1" id="KW-0472">Membrane</keyword>
<gene>
    <name evidence="2" type="ORF">NDI79_14595</name>
</gene>
<organism evidence="2 3">
    <name type="scientific">Halogeometricum luteum</name>
    <dbReference type="NCBI Taxonomy" id="2950537"/>
    <lineage>
        <taxon>Archaea</taxon>
        <taxon>Methanobacteriati</taxon>
        <taxon>Methanobacteriota</taxon>
        <taxon>Stenosarchaea group</taxon>
        <taxon>Halobacteria</taxon>
        <taxon>Halobacteriales</taxon>
        <taxon>Haloferacaceae</taxon>
        <taxon>Halogeometricum</taxon>
    </lineage>
</organism>
<feature type="transmembrane region" description="Helical" evidence="1">
    <location>
        <begin position="272"/>
        <end position="292"/>
    </location>
</feature>
<feature type="transmembrane region" description="Helical" evidence="1">
    <location>
        <begin position="44"/>
        <end position="69"/>
    </location>
</feature>
<reference evidence="2 3" key="1">
    <citation type="submission" date="2022-06" db="EMBL/GenBank/DDBJ databases">
        <title>Halogeometricum sp. a new haloarchaeum isolate from saline soil.</title>
        <authorList>
            <person name="Strakova D."/>
            <person name="Galisteo C."/>
            <person name="Sanchez-Porro C."/>
            <person name="Ventosa A."/>
        </authorList>
    </citation>
    <scope>NUCLEOTIDE SEQUENCE [LARGE SCALE GENOMIC DNA]</scope>
    <source>
        <strain evidence="3">S3BR25-2</strain>
    </source>
</reference>
<evidence type="ECO:0000313" key="2">
    <source>
        <dbReference type="EMBL" id="MDS0295397.1"/>
    </source>
</evidence>